<feature type="region of interest" description="Disordered" evidence="1">
    <location>
        <begin position="28"/>
        <end position="68"/>
    </location>
</feature>
<proteinExistence type="predicted"/>
<feature type="compositionally biased region" description="Polar residues" evidence="1">
    <location>
        <begin position="34"/>
        <end position="46"/>
    </location>
</feature>
<sequence length="68" mass="6606">MGLVVAADGLDGLAAFIDAGVAAAGSVSGAMTESPRSATSPANSQPEAVEVNESLRCRPYSSNVGAPG</sequence>
<dbReference type="Proteomes" id="UP000248714">
    <property type="component" value="Unassembled WGS sequence"/>
</dbReference>
<comment type="caution">
    <text evidence="2">The sequence shown here is derived from an EMBL/GenBank/DDBJ whole genome shotgun (WGS) entry which is preliminary data.</text>
</comment>
<evidence type="ECO:0000313" key="3">
    <source>
        <dbReference type="Proteomes" id="UP000248714"/>
    </source>
</evidence>
<accession>A0ABX9E6G3</accession>
<gene>
    <name evidence="2" type="ORF">C8D87_106467</name>
</gene>
<dbReference type="RefSeq" id="WP_112228926.1">
    <property type="nucleotide sequence ID" value="NZ_QLTT01000006.1"/>
</dbReference>
<dbReference type="EMBL" id="QLTT01000006">
    <property type="protein sequence ID" value="RAS64061.1"/>
    <property type="molecule type" value="Genomic_DNA"/>
</dbReference>
<keyword evidence="3" id="KW-1185">Reference proteome</keyword>
<evidence type="ECO:0000256" key="1">
    <source>
        <dbReference type="SAM" id="MobiDB-lite"/>
    </source>
</evidence>
<reference evidence="2 3" key="1">
    <citation type="submission" date="2018-06" db="EMBL/GenBank/DDBJ databases">
        <title>Genomic Encyclopedia of Type Strains, Phase IV (KMG-IV): sequencing the most valuable type-strain genomes for metagenomic binning, comparative biology and taxonomic classification.</title>
        <authorList>
            <person name="Goeker M."/>
        </authorList>
    </citation>
    <scope>NUCLEOTIDE SEQUENCE [LARGE SCALE GENOMIC DNA]</scope>
    <source>
        <strain evidence="2 3">DSM 45479</strain>
    </source>
</reference>
<organism evidence="2 3">
    <name type="scientific">Lentzea atacamensis</name>
    <dbReference type="NCBI Taxonomy" id="531938"/>
    <lineage>
        <taxon>Bacteria</taxon>
        <taxon>Bacillati</taxon>
        <taxon>Actinomycetota</taxon>
        <taxon>Actinomycetes</taxon>
        <taxon>Pseudonocardiales</taxon>
        <taxon>Pseudonocardiaceae</taxon>
        <taxon>Lentzea</taxon>
    </lineage>
</organism>
<name>A0ABX9E6G3_9PSEU</name>
<protein>
    <submittedName>
        <fullName evidence="2">Uncharacterized protein</fullName>
    </submittedName>
</protein>
<evidence type="ECO:0000313" key="2">
    <source>
        <dbReference type="EMBL" id="RAS64061.1"/>
    </source>
</evidence>